<feature type="region of interest" description="Disordered" evidence="1">
    <location>
        <begin position="1"/>
        <end position="42"/>
    </location>
</feature>
<dbReference type="EMBL" id="JAVHJO010000017">
    <property type="protein sequence ID" value="KAK6525370.1"/>
    <property type="molecule type" value="Genomic_DNA"/>
</dbReference>
<proteinExistence type="predicted"/>
<dbReference type="Proteomes" id="UP001365542">
    <property type="component" value="Unassembled WGS sequence"/>
</dbReference>
<protein>
    <submittedName>
        <fullName evidence="2">Uncharacterized protein</fullName>
    </submittedName>
</protein>
<dbReference type="AlphaFoldDB" id="A0AAV9WTC8"/>
<evidence type="ECO:0000313" key="3">
    <source>
        <dbReference type="Proteomes" id="UP001365542"/>
    </source>
</evidence>
<evidence type="ECO:0000256" key="1">
    <source>
        <dbReference type="SAM" id="MobiDB-lite"/>
    </source>
</evidence>
<accession>A0AAV9WTC8</accession>
<gene>
    <name evidence="2" type="ORF">TWF694_005509</name>
</gene>
<reference evidence="2 3" key="1">
    <citation type="submission" date="2019-10" db="EMBL/GenBank/DDBJ databases">
        <authorList>
            <person name="Palmer J.M."/>
        </authorList>
    </citation>
    <scope>NUCLEOTIDE SEQUENCE [LARGE SCALE GENOMIC DNA]</scope>
    <source>
        <strain evidence="2 3">TWF694</strain>
    </source>
</reference>
<feature type="compositionally biased region" description="Acidic residues" evidence="1">
    <location>
        <begin position="86"/>
        <end position="104"/>
    </location>
</feature>
<sequence length="428" mass="48117">MAPRRSAKRTSARTEPYSAPPSNERSQRQEIAETPLSQENIPRNKRWSKVSISGNLDTEYTRHITSDNNAYRYICLCRPPFSDDDIPSESSLDPELDPGSESDSDSLLVTASDDSGTILAQRTRPGDKGRCDGGVTCICLAATRNQGSPRDPQPKWILTKAAHAKFIQLQDHCDIRDPANFDMYTYNDHASYGVIEVIENLLLDFNEAKGNWQEQWVICEALGYFLPTRTAQDMFTVDDGDRVNALCLLLGRLFLYTLSRFQHLEFFLDGASEEIENLGLVMGLWIAVTAGFRENDCLQIYESQDSELSLGEGRVFKPAEFDSYIASYAREYDIELKGSKDLPLALETCNNNVDLPTKVSDAGPGSDPFGYRKAFRDYKAGYGKIGGDRMDVTSWSRHERRSAHFDNIDPFGPNDIQRIKEGECMSFA</sequence>
<feature type="compositionally biased region" description="Polar residues" evidence="1">
    <location>
        <begin position="105"/>
        <end position="120"/>
    </location>
</feature>
<organism evidence="2 3">
    <name type="scientific">Orbilia ellipsospora</name>
    <dbReference type="NCBI Taxonomy" id="2528407"/>
    <lineage>
        <taxon>Eukaryota</taxon>
        <taxon>Fungi</taxon>
        <taxon>Dikarya</taxon>
        <taxon>Ascomycota</taxon>
        <taxon>Pezizomycotina</taxon>
        <taxon>Orbiliomycetes</taxon>
        <taxon>Orbiliales</taxon>
        <taxon>Orbiliaceae</taxon>
        <taxon>Orbilia</taxon>
    </lineage>
</organism>
<evidence type="ECO:0000313" key="2">
    <source>
        <dbReference type="EMBL" id="KAK6525370.1"/>
    </source>
</evidence>
<keyword evidence="3" id="KW-1185">Reference proteome</keyword>
<comment type="caution">
    <text evidence="2">The sequence shown here is derived from an EMBL/GenBank/DDBJ whole genome shotgun (WGS) entry which is preliminary data.</text>
</comment>
<feature type="compositionally biased region" description="Basic residues" evidence="1">
    <location>
        <begin position="1"/>
        <end position="11"/>
    </location>
</feature>
<feature type="region of interest" description="Disordered" evidence="1">
    <location>
        <begin position="86"/>
        <end position="128"/>
    </location>
</feature>
<name>A0AAV9WTC8_9PEZI</name>